<dbReference type="EMBL" id="JANPWB010000014">
    <property type="protein sequence ID" value="KAJ1096600.1"/>
    <property type="molecule type" value="Genomic_DNA"/>
</dbReference>
<dbReference type="GO" id="GO:0005886">
    <property type="term" value="C:plasma membrane"/>
    <property type="evidence" value="ECO:0007669"/>
    <property type="project" value="InterPro"/>
</dbReference>
<protein>
    <recommendedName>
        <fullName evidence="2">TACI cysteine-rich domain-containing protein</fullName>
    </recommendedName>
</protein>
<evidence type="ECO:0000256" key="1">
    <source>
        <dbReference type="SAM" id="Phobius"/>
    </source>
</evidence>
<sequence length="237" mass="26038">MRNCSEPEYWDVLVNKCMPCKQRCHNSGFNKCSTFCESMKCSKQTGFYYDKLLSSCISCSDVCGQHPTQCVSFCQTSLSEVPEHRLSLSQDQTVLIYTLLGISFLLTISSLLLILRCFVKNETAKCACKPPIVQGNEDGSLKDRLVNVVTTGGSCSESSVSGTPEPIETCVFCYPESRPTIEEVGRHQGIAHPHRAVALPSQVSSGGCLGTVPIDIHYEERPFTIICSPSQEKSSMT</sequence>
<dbReference type="InterPro" id="IPR015384">
    <property type="entry name" value="TACI_Cys-rich-dom"/>
</dbReference>
<reference evidence="3" key="1">
    <citation type="journal article" date="2022" name="bioRxiv">
        <title>Sequencing and chromosome-scale assembly of the giantPleurodeles waltlgenome.</title>
        <authorList>
            <person name="Brown T."/>
            <person name="Elewa A."/>
            <person name="Iarovenko S."/>
            <person name="Subramanian E."/>
            <person name="Araus A.J."/>
            <person name="Petzold A."/>
            <person name="Susuki M."/>
            <person name="Suzuki K.-i.T."/>
            <person name="Hayashi T."/>
            <person name="Toyoda A."/>
            <person name="Oliveira C."/>
            <person name="Osipova E."/>
            <person name="Leigh N.D."/>
            <person name="Simon A."/>
            <person name="Yun M.H."/>
        </authorList>
    </citation>
    <scope>NUCLEOTIDE SEQUENCE</scope>
    <source>
        <strain evidence="3">20211129_DDA</strain>
        <tissue evidence="3">Liver</tissue>
    </source>
</reference>
<dbReference type="PANTHER" id="PTHR15511:SF2">
    <property type="entry name" value="TUMOR NECROSIS FACTOR RECEPTOR SUPERFAMILY MEMBER 13B"/>
    <property type="match status" value="1"/>
</dbReference>
<dbReference type="InterPro" id="IPR022317">
    <property type="entry name" value="TNFR_13B"/>
</dbReference>
<proteinExistence type="predicted"/>
<name>A0AAV7LYH1_PLEWA</name>
<dbReference type="GO" id="GO:0030889">
    <property type="term" value="P:negative regulation of B cell proliferation"/>
    <property type="evidence" value="ECO:0007669"/>
    <property type="project" value="TreeGrafter"/>
</dbReference>
<gene>
    <name evidence="3" type="ORF">NDU88_001735</name>
</gene>
<dbReference type="AlphaFoldDB" id="A0AAV7LYH1"/>
<dbReference type="GO" id="GO:0001782">
    <property type="term" value="P:B cell homeostasis"/>
    <property type="evidence" value="ECO:0007669"/>
    <property type="project" value="TreeGrafter"/>
</dbReference>
<dbReference type="GO" id="GO:0002244">
    <property type="term" value="P:hematopoietic progenitor cell differentiation"/>
    <property type="evidence" value="ECO:0007669"/>
    <property type="project" value="TreeGrafter"/>
</dbReference>
<keyword evidence="1" id="KW-0472">Membrane</keyword>
<keyword evidence="4" id="KW-1185">Reference proteome</keyword>
<keyword evidence="1" id="KW-0812">Transmembrane</keyword>
<comment type="caution">
    <text evidence="3">The sequence shown here is derived from an EMBL/GenBank/DDBJ whole genome shotgun (WGS) entry which is preliminary data.</text>
</comment>
<dbReference type="Proteomes" id="UP001066276">
    <property type="component" value="Chromosome 10"/>
</dbReference>
<evidence type="ECO:0000313" key="3">
    <source>
        <dbReference type="EMBL" id="KAJ1096600.1"/>
    </source>
</evidence>
<keyword evidence="1" id="KW-1133">Transmembrane helix</keyword>
<evidence type="ECO:0000259" key="2">
    <source>
        <dbReference type="Pfam" id="PF09305"/>
    </source>
</evidence>
<feature type="transmembrane region" description="Helical" evidence="1">
    <location>
        <begin position="94"/>
        <end position="115"/>
    </location>
</feature>
<evidence type="ECO:0000313" key="4">
    <source>
        <dbReference type="Proteomes" id="UP001066276"/>
    </source>
</evidence>
<dbReference type="SUPFAM" id="SSF57586">
    <property type="entry name" value="TNF receptor-like"/>
    <property type="match status" value="1"/>
</dbReference>
<accession>A0AAV7LYH1</accession>
<dbReference type="Pfam" id="PF09305">
    <property type="entry name" value="TACI-CRD2"/>
    <property type="match status" value="1"/>
</dbReference>
<dbReference type="Gene3D" id="4.10.1290.10">
    <property type="entry name" value="Tumor necrosis factor receptor superfamily"/>
    <property type="match status" value="2"/>
</dbReference>
<dbReference type="PANTHER" id="PTHR15511">
    <property type="entry name" value="TUMOR NECROSIS FACTOR RECEPTOR SUPERFAMILY MEMBER 13B"/>
    <property type="match status" value="1"/>
</dbReference>
<organism evidence="3 4">
    <name type="scientific">Pleurodeles waltl</name>
    <name type="common">Iberian ribbed newt</name>
    <dbReference type="NCBI Taxonomy" id="8319"/>
    <lineage>
        <taxon>Eukaryota</taxon>
        <taxon>Metazoa</taxon>
        <taxon>Chordata</taxon>
        <taxon>Craniata</taxon>
        <taxon>Vertebrata</taxon>
        <taxon>Euteleostomi</taxon>
        <taxon>Amphibia</taxon>
        <taxon>Batrachia</taxon>
        <taxon>Caudata</taxon>
        <taxon>Salamandroidea</taxon>
        <taxon>Salamandridae</taxon>
        <taxon>Pleurodelinae</taxon>
        <taxon>Pleurodeles</taxon>
    </lineage>
</organism>
<feature type="domain" description="TACI cysteine-rich" evidence="2">
    <location>
        <begin position="39"/>
        <end position="76"/>
    </location>
</feature>